<dbReference type="Proteomes" id="UP000184192">
    <property type="component" value="Unassembled WGS sequence"/>
</dbReference>
<dbReference type="AlphaFoldDB" id="A0A1M6FW67"/>
<name>A0A1M6FW67_9BACE</name>
<gene>
    <name evidence="1" type="ORF">SAMN05444350_11329</name>
</gene>
<keyword evidence="2" id="KW-1185">Reference proteome</keyword>
<dbReference type="eggNOG" id="ENOG5032FV5">
    <property type="taxonomic scope" value="Bacteria"/>
</dbReference>
<protein>
    <submittedName>
        <fullName evidence="1">Uncharacterized protein</fullName>
    </submittedName>
</protein>
<accession>A0A1M6FW67</accession>
<proteinExistence type="predicted"/>
<organism evidence="1 2">
    <name type="scientific">Bacteroides stercorirosoris</name>
    <dbReference type="NCBI Taxonomy" id="871324"/>
    <lineage>
        <taxon>Bacteria</taxon>
        <taxon>Pseudomonadati</taxon>
        <taxon>Bacteroidota</taxon>
        <taxon>Bacteroidia</taxon>
        <taxon>Bacteroidales</taxon>
        <taxon>Bacteroidaceae</taxon>
        <taxon>Bacteroides</taxon>
    </lineage>
</organism>
<reference evidence="2" key="1">
    <citation type="submission" date="2016-11" db="EMBL/GenBank/DDBJ databases">
        <authorList>
            <person name="Varghese N."/>
            <person name="Submissions S."/>
        </authorList>
    </citation>
    <scope>NUCLEOTIDE SEQUENCE [LARGE SCALE GENOMIC DNA]</scope>
    <source>
        <strain evidence="2">DSM 26884</strain>
    </source>
</reference>
<dbReference type="EMBL" id="FQZN01000013">
    <property type="protein sequence ID" value="SHJ01943.1"/>
    <property type="molecule type" value="Genomic_DNA"/>
</dbReference>
<sequence>MEKNDYLCNEQALRKEIYIMTTMELRSSLLQEIASIIESDELTRKTLEYVRKLKTKAASHQSVPPCQYTTEELEERLTASMKSYHQGKYCTSEELRKRHPQCE</sequence>
<evidence type="ECO:0000313" key="2">
    <source>
        <dbReference type="Proteomes" id="UP000184192"/>
    </source>
</evidence>
<evidence type="ECO:0000313" key="1">
    <source>
        <dbReference type="EMBL" id="SHJ01943.1"/>
    </source>
</evidence>